<feature type="non-terminal residue" evidence="1">
    <location>
        <position position="1"/>
    </location>
</feature>
<name>F9FFT5_FUSOF</name>
<sequence>SMDFLSLADGSVTRGGRLHGCLTYGSFKPRQDDISLESFISHVTQTIVEGFVMDKDGPLSKMTTEYVLGLPKQEVSDITKEDKKTGQLREQLNSDIKKLEGAQEIAKDARAYIMKLSIHMAGDGTTSHICISVHDNAQQWAGSKTHVDVVHLSD</sequence>
<dbReference type="EMBL" id="AFQF01001692">
    <property type="protein sequence ID" value="EGU84218.1"/>
    <property type="molecule type" value="Genomic_DNA"/>
</dbReference>
<proteinExistence type="predicted"/>
<dbReference type="AlphaFoldDB" id="F9FFT5"/>
<evidence type="ECO:0000313" key="1">
    <source>
        <dbReference type="EMBL" id="EGU84218.1"/>
    </source>
</evidence>
<reference evidence="1" key="1">
    <citation type="journal article" date="2012" name="Mol. Plant Microbe Interact.">
        <title>A highly conserved effector in Fusarium oxysporum is required for full virulence on Arabidopsis.</title>
        <authorList>
            <person name="Thatcher L.F."/>
            <person name="Gardiner D.M."/>
            <person name="Kazan K."/>
            <person name="Manners J."/>
        </authorList>
    </citation>
    <scope>NUCLEOTIDE SEQUENCE [LARGE SCALE GENOMIC DNA]</scope>
    <source>
        <strain evidence="1">Fo5176</strain>
    </source>
</reference>
<comment type="caution">
    <text evidence="1">The sequence shown here is derived from an EMBL/GenBank/DDBJ whole genome shotgun (WGS) entry which is preliminary data.</text>
</comment>
<gene>
    <name evidence="1" type="ORF">FOXB_05264</name>
</gene>
<protein>
    <submittedName>
        <fullName evidence="1">Uncharacterized protein</fullName>
    </submittedName>
</protein>
<organism evidence="1">
    <name type="scientific">Fusarium oxysporum (strain Fo5176)</name>
    <name type="common">Fusarium vascular wilt</name>
    <dbReference type="NCBI Taxonomy" id="660025"/>
    <lineage>
        <taxon>Eukaryota</taxon>
        <taxon>Fungi</taxon>
        <taxon>Dikarya</taxon>
        <taxon>Ascomycota</taxon>
        <taxon>Pezizomycotina</taxon>
        <taxon>Sordariomycetes</taxon>
        <taxon>Hypocreomycetidae</taxon>
        <taxon>Hypocreales</taxon>
        <taxon>Nectriaceae</taxon>
        <taxon>Fusarium</taxon>
        <taxon>Fusarium oxysporum species complex</taxon>
    </lineage>
</organism>
<accession>F9FFT5</accession>
<dbReference type="STRING" id="660025.F9FFT5"/>